<dbReference type="RefSeq" id="WP_150767900.1">
    <property type="nucleotide sequence ID" value="NZ_CABVHW010000043.1"/>
</dbReference>
<evidence type="ECO:0000256" key="2">
    <source>
        <dbReference type="SAM" id="Phobius"/>
    </source>
</evidence>
<reference evidence="3 4" key="1">
    <citation type="submission" date="2019-09" db="EMBL/GenBank/DDBJ databases">
        <authorList>
            <person name="Chandra G."/>
            <person name="Truman W A."/>
        </authorList>
    </citation>
    <scope>NUCLEOTIDE SEQUENCE [LARGE SCALE GENOMIC DNA]</scope>
    <source>
        <strain evidence="3">PS710</strain>
    </source>
</reference>
<evidence type="ECO:0000256" key="1">
    <source>
        <dbReference type="SAM" id="MobiDB-lite"/>
    </source>
</evidence>
<dbReference type="Proteomes" id="UP000381093">
    <property type="component" value="Unassembled WGS sequence"/>
</dbReference>
<dbReference type="PANTHER" id="PTHR40940">
    <property type="entry name" value="PROTEIN BATD-RELATED"/>
    <property type="match status" value="1"/>
</dbReference>
<dbReference type="EMBL" id="CABVHW010000043">
    <property type="protein sequence ID" value="VVO43205.1"/>
    <property type="molecule type" value="Genomic_DNA"/>
</dbReference>
<accession>A0A5E7FVI9</accession>
<evidence type="ECO:0000313" key="3">
    <source>
        <dbReference type="EMBL" id="VVO43205.1"/>
    </source>
</evidence>
<evidence type="ECO:0008006" key="5">
    <source>
        <dbReference type="Google" id="ProtNLM"/>
    </source>
</evidence>
<dbReference type="InterPro" id="IPR025738">
    <property type="entry name" value="BatD"/>
</dbReference>
<name>A0A5E7FVI9_PSEFL</name>
<sequence>MNSLVDRVAAFAGKPAPTGNLRRTQIPRRSWLVGSPHRSEGVRPVTAIPVPTSNLYAPQSPCRSWLVGSPHRSEGVRSFTTVLSALLICLLSTVTSAAEPELRIQTRLHPTTPTMVGGLLELQLDVLTDTWFTSAPTLPDLTLPGALVLPPDGHAEHVNQTLDGKSFNGLRYSYLITPNLSRGFDIPALIVRATPGQASAELSAQGQPLHFTAAQPPGFEPGEPVLVAQGLRFTQQTLNPAHPLKVGDSLTRQLTLQADGALAMALPTPSLGDVPGLSRYPKAPQISTLDDGRGHFTGGQRIDTAVYRIDSEGRHNLPPIELKWWDAGSGQTRMAQVPAVTFDAVANSAYRPVFSITEDLNNLGRQSRLHFSRHWLGLSALLLGVTLCAWFARPVMHRAYRKWQARRRARHAVWLASADCAWRQVPPQLDARPPQLSALYLWVRRSRMGLKLGSLGPRLQDLLRACYSREPTEDQALHQLRQSLATLKNQAKPDNESTAPALRPLNPVHEKDFP</sequence>
<feature type="transmembrane region" description="Helical" evidence="2">
    <location>
        <begin position="375"/>
        <end position="392"/>
    </location>
</feature>
<protein>
    <recommendedName>
        <fullName evidence="5">Protein BatD</fullName>
    </recommendedName>
</protein>
<evidence type="ECO:0000313" key="4">
    <source>
        <dbReference type="Proteomes" id="UP000381093"/>
    </source>
</evidence>
<organism evidence="3 4">
    <name type="scientific">Pseudomonas fluorescens</name>
    <dbReference type="NCBI Taxonomy" id="294"/>
    <lineage>
        <taxon>Bacteria</taxon>
        <taxon>Pseudomonadati</taxon>
        <taxon>Pseudomonadota</taxon>
        <taxon>Gammaproteobacteria</taxon>
        <taxon>Pseudomonadales</taxon>
        <taxon>Pseudomonadaceae</taxon>
        <taxon>Pseudomonas</taxon>
    </lineage>
</organism>
<feature type="region of interest" description="Disordered" evidence="1">
    <location>
        <begin position="488"/>
        <end position="514"/>
    </location>
</feature>
<proteinExistence type="predicted"/>
<dbReference type="PANTHER" id="PTHR40940:SF1">
    <property type="entry name" value="PROTEIN BATD"/>
    <property type="match status" value="1"/>
</dbReference>
<keyword evidence="2" id="KW-1133">Transmembrane helix</keyword>
<keyword evidence="2" id="KW-0812">Transmembrane</keyword>
<dbReference type="AlphaFoldDB" id="A0A5E7FVI9"/>
<gene>
    <name evidence="3" type="ORF">PS710_06166</name>
</gene>
<keyword evidence="2" id="KW-0472">Membrane</keyword>